<gene>
    <name evidence="1" type="ORF">FH779_12745</name>
    <name evidence="2" type="ORF">NCTC13456_03051</name>
</gene>
<reference evidence="2 3" key="1">
    <citation type="submission" date="2018-06" db="EMBL/GenBank/DDBJ databases">
        <authorList>
            <consortium name="Pathogen Informatics"/>
            <person name="Doyle S."/>
        </authorList>
    </citation>
    <scope>NUCLEOTIDE SEQUENCE [LARGE SCALE GENOMIC DNA]</scope>
    <source>
        <strain evidence="2 3">NCTC13456</strain>
    </source>
</reference>
<sequence>MKTKIALVGFFLLSIVGFGQISTTRMNELKIGMRPSEVLKLLGKKPAAIVDEGETKITLKGIDYTIEIRSGYLSKTENDTYLSSISTTSKNIKTLSGIGIGSTLEDLWKAYSSKYNVLLDKSNNNYREFRIDDRENGVILTFSLKNEIVTTIGLSSYNPEECTL</sequence>
<accession>A0A376GHG7</accession>
<evidence type="ECO:0000313" key="3">
    <source>
        <dbReference type="Proteomes" id="UP000254737"/>
    </source>
</evidence>
<protein>
    <submittedName>
        <fullName evidence="2">Uncharacterized protein</fullName>
    </submittedName>
</protein>
<dbReference type="STRING" id="343874.GCA_000805695_02633"/>
<reference evidence="1 4" key="2">
    <citation type="submission" date="2019-06" db="EMBL/GenBank/DDBJ databases">
        <title>Emergence of pandrug resistant Empedobacter falsenii in China.</title>
        <authorList>
            <person name="Dong N."/>
            <person name="Chen S."/>
            <person name="Zhang R."/>
        </authorList>
    </citation>
    <scope>NUCLEOTIDE SEQUENCE [LARGE SCALE GENOMIC DNA]</scope>
    <source>
        <strain evidence="1 4">1681-1</strain>
    </source>
</reference>
<evidence type="ECO:0000313" key="4">
    <source>
        <dbReference type="Proteomes" id="UP000510643"/>
    </source>
</evidence>
<name>A0A376GHG7_9FLAO</name>
<dbReference type="Proteomes" id="UP000254737">
    <property type="component" value="Unassembled WGS sequence"/>
</dbReference>
<dbReference type="Proteomes" id="UP000510643">
    <property type="component" value="Chromosome"/>
</dbReference>
<evidence type="ECO:0000313" key="2">
    <source>
        <dbReference type="EMBL" id="STD59400.1"/>
    </source>
</evidence>
<dbReference type="RefSeq" id="WP_115001436.1">
    <property type="nucleotide sequence ID" value="NZ_CP040908.1"/>
</dbReference>
<dbReference type="KEGG" id="efal:FH779_12745"/>
<dbReference type="AlphaFoldDB" id="A0A376GHG7"/>
<dbReference type="GeneID" id="78402341"/>
<keyword evidence="4" id="KW-1185">Reference proteome</keyword>
<dbReference type="EMBL" id="CP040908">
    <property type="protein sequence ID" value="QLL58901.1"/>
    <property type="molecule type" value="Genomic_DNA"/>
</dbReference>
<proteinExistence type="predicted"/>
<dbReference type="EMBL" id="UFXS01000001">
    <property type="protein sequence ID" value="STD59400.1"/>
    <property type="molecule type" value="Genomic_DNA"/>
</dbReference>
<evidence type="ECO:0000313" key="1">
    <source>
        <dbReference type="EMBL" id="QLL58901.1"/>
    </source>
</evidence>
<organism evidence="2 3">
    <name type="scientific">Empedobacter falsenii</name>
    <dbReference type="NCBI Taxonomy" id="343874"/>
    <lineage>
        <taxon>Bacteria</taxon>
        <taxon>Pseudomonadati</taxon>
        <taxon>Bacteroidota</taxon>
        <taxon>Flavobacteriia</taxon>
        <taxon>Flavobacteriales</taxon>
        <taxon>Weeksellaceae</taxon>
        <taxon>Empedobacter</taxon>
    </lineage>
</organism>